<evidence type="ECO:0000256" key="2">
    <source>
        <dbReference type="SAM" id="Phobius"/>
    </source>
</evidence>
<proteinExistence type="predicted"/>
<keyword evidence="1" id="KW-0175">Coiled coil</keyword>
<accession>A0A517Y7Q6</accession>
<dbReference type="AlphaFoldDB" id="A0A517Y7Q6"/>
<evidence type="ECO:0000313" key="4">
    <source>
        <dbReference type="Proteomes" id="UP000315017"/>
    </source>
</evidence>
<evidence type="ECO:0000313" key="3">
    <source>
        <dbReference type="EMBL" id="QDU26268.1"/>
    </source>
</evidence>
<dbReference type="EMBL" id="CP036274">
    <property type="protein sequence ID" value="QDU26268.1"/>
    <property type="molecule type" value="Genomic_DNA"/>
</dbReference>
<keyword evidence="2" id="KW-1133">Transmembrane helix</keyword>
<feature type="coiled-coil region" evidence="1">
    <location>
        <begin position="134"/>
        <end position="161"/>
    </location>
</feature>
<dbReference type="RefSeq" id="WP_145086549.1">
    <property type="nucleotide sequence ID" value="NZ_CP036274.1"/>
</dbReference>
<name>A0A517Y7Q6_9BACT</name>
<keyword evidence="2" id="KW-0472">Membrane</keyword>
<protein>
    <submittedName>
        <fullName evidence="3">Uncharacterized protein</fullName>
    </submittedName>
</protein>
<reference evidence="3 4" key="1">
    <citation type="submission" date="2019-02" db="EMBL/GenBank/DDBJ databases">
        <title>Deep-cultivation of Planctomycetes and their phenomic and genomic characterization uncovers novel biology.</title>
        <authorList>
            <person name="Wiegand S."/>
            <person name="Jogler M."/>
            <person name="Boedeker C."/>
            <person name="Pinto D."/>
            <person name="Vollmers J."/>
            <person name="Rivas-Marin E."/>
            <person name="Kohn T."/>
            <person name="Peeters S.H."/>
            <person name="Heuer A."/>
            <person name="Rast P."/>
            <person name="Oberbeckmann S."/>
            <person name="Bunk B."/>
            <person name="Jeske O."/>
            <person name="Meyerdierks A."/>
            <person name="Storesund J.E."/>
            <person name="Kallscheuer N."/>
            <person name="Luecker S."/>
            <person name="Lage O.M."/>
            <person name="Pohl T."/>
            <person name="Merkel B.J."/>
            <person name="Hornburger P."/>
            <person name="Mueller R.-W."/>
            <person name="Bruemmer F."/>
            <person name="Labrenz M."/>
            <person name="Spormann A.M."/>
            <person name="Op den Camp H."/>
            <person name="Overmann J."/>
            <person name="Amann R."/>
            <person name="Jetten M.S.M."/>
            <person name="Mascher T."/>
            <person name="Medema M.H."/>
            <person name="Devos D.P."/>
            <person name="Kaster A.-K."/>
            <person name="Ovreas L."/>
            <person name="Rohde M."/>
            <person name="Galperin M.Y."/>
            <person name="Jogler C."/>
        </authorList>
    </citation>
    <scope>NUCLEOTIDE SEQUENCE [LARGE SCALE GENOMIC DNA]</scope>
    <source>
        <strain evidence="3 4">ETA_A8</strain>
    </source>
</reference>
<gene>
    <name evidence="3" type="ORF">ETAA8_13450</name>
</gene>
<dbReference type="KEGG" id="aagg:ETAA8_13450"/>
<organism evidence="3 4">
    <name type="scientific">Anatilimnocola aggregata</name>
    <dbReference type="NCBI Taxonomy" id="2528021"/>
    <lineage>
        <taxon>Bacteria</taxon>
        <taxon>Pseudomonadati</taxon>
        <taxon>Planctomycetota</taxon>
        <taxon>Planctomycetia</taxon>
        <taxon>Pirellulales</taxon>
        <taxon>Pirellulaceae</taxon>
        <taxon>Anatilimnocola</taxon>
    </lineage>
</organism>
<dbReference type="Proteomes" id="UP000315017">
    <property type="component" value="Chromosome"/>
</dbReference>
<evidence type="ECO:0000256" key="1">
    <source>
        <dbReference type="SAM" id="Coils"/>
    </source>
</evidence>
<sequence>MTNVPNDVSEAAEKAARAAVNLASQQISTAVAAAISAQNATAAPPPFKWTENKLAAAFVASVAVILLTTSLTALFNLYNNVFTINNRLNSLEKTDLGALSYKLLELDQRLKKQEELGVVGHSVQNEINRLWDDLNETESTLETLRETVTTVRERLAKAEATKG</sequence>
<keyword evidence="2" id="KW-0812">Transmembrane</keyword>
<feature type="transmembrane region" description="Helical" evidence="2">
    <location>
        <begin position="54"/>
        <end position="78"/>
    </location>
</feature>
<keyword evidence="4" id="KW-1185">Reference proteome</keyword>